<sequence length="590" mass="67304">MKIQQKITAIAFFGLSQLVAAQIREEVLILDRKREPEVRRIEKKQSAAKIEKNYPPREKHIQDSLNLRYEIVDVQPVSEFKTSEIEGADLSPEFKTNHQRNFVRLGMGNYGKVLGDGNISAQLNDRWEAGADVHYLSTSGLKNEYPWDSDAAKGDFGAFLNYYGGSGKAGVEARYLLNDYHFYGIYAMAPGQVPDLHQKTNTVKLNGHYDFYSNKILDDVRFKTSYLTDHFDSEEQYGDLEIKLKYADFFKNTSGIRLDAGLNTALGGQSAKFKTLARNQSDNFYFSIAPHILLEKNGSYLKLGFKYAFLDESARRMYEDKISDSHSRFYPDVELLFSGNDRIKLYAGATGETALNTYSDMLERNPWLVPDQALRARNEKYKIYAGIKGDMNAQLKYDIFGGYSKVDNAAFFAHSPLFDLHSSATRPAYDFANAFNIVYANATRTEVQASLQWFPVQNLVTGISLAYSQYDADNIDKFYNNNYLKAQFSADYKFLQDRMLLGFQAFYRSGNDVRIYEVLSDNLLPDRIYSLPKDAKTDAYFDINLSAEYKVHKNFSIFALGNNLTGKKYQDYYGYRVLGAQITGGIKLTF</sequence>
<dbReference type="GO" id="GO:0009279">
    <property type="term" value="C:cell outer membrane"/>
    <property type="evidence" value="ECO:0007669"/>
    <property type="project" value="UniProtKB-SubCell"/>
</dbReference>
<accession>A0A1M6BMY0</accession>
<protein>
    <recommendedName>
        <fullName evidence="6">TonB dependent receptor</fullName>
    </recommendedName>
</protein>
<reference evidence="4 5" key="1">
    <citation type="submission" date="2016-11" db="EMBL/GenBank/DDBJ databases">
        <authorList>
            <person name="Jaros S."/>
            <person name="Januszkiewicz K."/>
            <person name="Wedrychowicz H."/>
        </authorList>
    </citation>
    <scope>NUCLEOTIDE SEQUENCE [LARGE SCALE GENOMIC DNA]</scope>
    <source>
        <strain evidence="4 5">DSM 25479</strain>
    </source>
</reference>
<keyword evidence="3" id="KW-0998">Cell outer membrane</keyword>
<dbReference type="STRING" id="1118202.SAMN05443429_10262"/>
<gene>
    <name evidence="4" type="ORF">SAMN05443429_10262</name>
</gene>
<comment type="subcellular location">
    <subcellularLocation>
        <location evidence="1">Cell outer membrane</location>
    </subcellularLocation>
</comment>
<keyword evidence="2" id="KW-0472">Membrane</keyword>
<proteinExistence type="predicted"/>
<evidence type="ECO:0000256" key="3">
    <source>
        <dbReference type="ARBA" id="ARBA00023237"/>
    </source>
</evidence>
<dbReference type="Gene3D" id="2.40.170.20">
    <property type="entry name" value="TonB-dependent receptor, beta-barrel domain"/>
    <property type="match status" value="1"/>
</dbReference>
<dbReference type="EMBL" id="FQYI01000002">
    <property type="protein sequence ID" value="SHI50082.1"/>
    <property type="molecule type" value="Genomic_DNA"/>
</dbReference>
<evidence type="ECO:0000313" key="4">
    <source>
        <dbReference type="EMBL" id="SHI50082.1"/>
    </source>
</evidence>
<dbReference type="Proteomes" id="UP000184335">
    <property type="component" value="Unassembled WGS sequence"/>
</dbReference>
<dbReference type="InterPro" id="IPR036942">
    <property type="entry name" value="Beta-barrel_TonB_sf"/>
</dbReference>
<evidence type="ECO:0000256" key="1">
    <source>
        <dbReference type="ARBA" id="ARBA00004442"/>
    </source>
</evidence>
<evidence type="ECO:0000256" key="2">
    <source>
        <dbReference type="ARBA" id="ARBA00023136"/>
    </source>
</evidence>
<organism evidence="4 5">
    <name type="scientific">Cruoricaptor ignavus</name>
    <dbReference type="NCBI Taxonomy" id="1118202"/>
    <lineage>
        <taxon>Bacteria</taxon>
        <taxon>Pseudomonadati</taxon>
        <taxon>Bacteroidota</taxon>
        <taxon>Flavobacteriia</taxon>
        <taxon>Flavobacteriales</taxon>
        <taxon>Weeksellaceae</taxon>
        <taxon>Cruoricaptor</taxon>
    </lineage>
</organism>
<name>A0A1M6BMY0_9FLAO</name>
<evidence type="ECO:0008006" key="6">
    <source>
        <dbReference type="Google" id="ProtNLM"/>
    </source>
</evidence>
<dbReference type="RefSeq" id="WP_073178132.1">
    <property type="nucleotide sequence ID" value="NZ_FQYI01000002.1"/>
</dbReference>
<keyword evidence="5" id="KW-1185">Reference proteome</keyword>
<dbReference type="SUPFAM" id="SSF56935">
    <property type="entry name" value="Porins"/>
    <property type="match status" value="1"/>
</dbReference>
<dbReference type="OrthoDB" id="1264254at2"/>
<dbReference type="AlphaFoldDB" id="A0A1M6BMY0"/>
<evidence type="ECO:0000313" key="5">
    <source>
        <dbReference type="Proteomes" id="UP000184335"/>
    </source>
</evidence>